<feature type="chain" id="PRO_5045827062" description="Cadherin domain-containing protein" evidence="1">
    <location>
        <begin position="20"/>
        <end position="429"/>
    </location>
</feature>
<organism evidence="2 3">
    <name type="scientific">Mucilaginibacter dorajii</name>
    <dbReference type="NCBI Taxonomy" id="692994"/>
    <lineage>
        <taxon>Bacteria</taxon>
        <taxon>Pseudomonadati</taxon>
        <taxon>Bacteroidota</taxon>
        <taxon>Sphingobacteriia</taxon>
        <taxon>Sphingobacteriales</taxon>
        <taxon>Sphingobacteriaceae</taxon>
        <taxon>Mucilaginibacter</taxon>
    </lineage>
</organism>
<dbReference type="RefSeq" id="WP_259088173.1">
    <property type="nucleotide sequence ID" value="NZ_BAAAZC010000025.1"/>
</dbReference>
<dbReference type="EMBL" id="BAAAZC010000025">
    <property type="protein sequence ID" value="GAA3979621.1"/>
    <property type="molecule type" value="Genomic_DNA"/>
</dbReference>
<keyword evidence="1" id="KW-0732">Signal</keyword>
<evidence type="ECO:0008006" key="4">
    <source>
        <dbReference type="Google" id="ProtNLM"/>
    </source>
</evidence>
<reference evidence="3" key="1">
    <citation type="journal article" date="2019" name="Int. J. Syst. Evol. Microbiol.">
        <title>The Global Catalogue of Microorganisms (GCM) 10K type strain sequencing project: providing services to taxonomists for standard genome sequencing and annotation.</title>
        <authorList>
            <consortium name="The Broad Institute Genomics Platform"/>
            <consortium name="The Broad Institute Genome Sequencing Center for Infectious Disease"/>
            <person name="Wu L."/>
            <person name="Ma J."/>
        </authorList>
    </citation>
    <scope>NUCLEOTIDE SEQUENCE [LARGE SCALE GENOMIC DNA]</scope>
    <source>
        <strain evidence="3">JCM 16601</strain>
    </source>
</reference>
<evidence type="ECO:0000256" key="1">
    <source>
        <dbReference type="SAM" id="SignalP"/>
    </source>
</evidence>
<sequence>MKTFILFVLFIGLSLLSQAQVFKFNTPSPLNVQKASADKNISIGVSLAKATKDCTVSFKVDTTSSALSGEDYVISIKSPIILTAANKYKGIIQLAIKAEKITNLPRKILKINVDYKDEKGAAKDTEFVINVFAKNDGSADALQYTVQEEQINRHLSFEVFTGGTFDFTNNLKFPQTLGGELVINATDIFGKDKRFGFFLGVSNFQNFTVDSSNANLRVQRIRLDTGVYLNGKTQYKENTFIDHKKLSSNQWSYYINPTFRINKTRSDFVNLYLSFRAEIITTSTQTQFLTDTVSSETTNRPLGNSPIFQSGKGFLLQKATDVETNGFYSLGLPVFLTSQDKFNLYIDPNLGITSYTYGSYIPNATNTSLQKFTTLKVHPFGLFKFRVTEQYSGLNITIGGEIRDVFGTYHPSINAYLGIKANIGKWFSK</sequence>
<gene>
    <name evidence="2" type="ORF">GCM10022210_33410</name>
</gene>
<evidence type="ECO:0000313" key="3">
    <source>
        <dbReference type="Proteomes" id="UP001500742"/>
    </source>
</evidence>
<accession>A0ABP7QBQ3</accession>
<keyword evidence="3" id="KW-1185">Reference proteome</keyword>
<name>A0ABP7QBQ3_9SPHI</name>
<protein>
    <recommendedName>
        <fullName evidence="4">Cadherin domain-containing protein</fullName>
    </recommendedName>
</protein>
<feature type="signal peptide" evidence="1">
    <location>
        <begin position="1"/>
        <end position="19"/>
    </location>
</feature>
<comment type="caution">
    <text evidence="2">The sequence shown here is derived from an EMBL/GenBank/DDBJ whole genome shotgun (WGS) entry which is preliminary data.</text>
</comment>
<evidence type="ECO:0000313" key="2">
    <source>
        <dbReference type="EMBL" id="GAA3979621.1"/>
    </source>
</evidence>
<proteinExistence type="predicted"/>
<dbReference type="Proteomes" id="UP001500742">
    <property type="component" value="Unassembled WGS sequence"/>
</dbReference>